<accession>A0AAD7HGF3</accession>
<keyword evidence="2" id="KW-1185">Reference proteome</keyword>
<protein>
    <submittedName>
        <fullName evidence="1">Uncharacterized protein</fullName>
    </submittedName>
</protein>
<reference evidence="1" key="1">
    <citation type="submission" date="2023-03" db="EMBL/GenBank/DDBJ databases">
        <title>Massive genome expansion in bonnet fungi (Mycena s.s.) driven by repeated elements and novel gene families across ecological guilds.</title>
        <authorList>
            <consortium name="Lawrence Berkeley National Laboratory"/>
            <person name="Harder C.B."/>
            <person name="Miyauchi S."/>
            <person name="Viragh M."/>
            <person name="Kuo A."/>
            <person name="Thoen E."/>
            <person name="Andreopoulos B."/>
            <person name="Lu D."/>
            <person name="Skrede I."/>
            <person name="Drula E."/>
            <person name="Henrissat B."/>
            <person name="Morin E."/>
            <person name="Kohler A."/>
            <person name="Barry K."/>
            <person name="LaButti K."/>
            <person name="Morin E."/>
            <person name="Salamov A."/>
            <person name="Lipzen A."/>
            <person name="Mereny Z."/>
            <person name="Hegedus B."/>
            <person name="Baldrian P."/>
            <person name="Stursova M."/>
            <person name="Weitz H."/>
            <person name="Taylor A."/>
            <person name="Grigoriev I.V."/>
            <person name="Nagy L.G."/>
            <person name="Martin F."/>
            <person name="Kauserud H."/>
        </authorList>
    </citation>
    <scope>NUCLEOTIDE SEQUENCE</scope>
    <source>
        <strain evidence="1">CBHHK182m</strain>
    </source>
</reference>
<dbReference type="EMBL" id="JARKIB010000248">
    <property type="protein sequence ID" value="KAJ7719717.1"/>
    <property type="molecule type" value="Genomic_DNA"/>
</dbReference>
<gene>
    <name evidence="1" type="ORF">B0H16DRAFT_1605849</name>
</gene>
<dbReference type="Proteomes" id="UP001215598">
    <property type="component" value="Unassembled WGS sequence"/>
</dbReference>
<evidence type="ECO:0000313" key="1">
    <source>
        <dbReference type="EMBL" id="KAJ7719717.1"/>
    </source>
</evidence>
<name>A0AAD7HGF3_9AGAR</name>
<dbReference type="AlphaFoldDB" id="A0AAD7HGF3"/>
<comment type="caution">
    <text evidence="1">The sequence shown here is derived from an EMBL/GenBank/DDBJ whole genome shotgun (WGS) entry which is preliminary data.</text>
</comment>
<sequence length="72" mass="8071">MVSVRCYLTFLTSGTARVSPCPTAMTERSNYRGLGKPKDDLFFYYPNRLLKFTTAGASLGRFSVDYGRTTCL</sequence>
<organism evidence="1 2">
    <name type="scientific">Mycena metata</name>
    <dbReference type="NCBI Taxonomy" id="1033252"/>
    <lineage>
        <taxon>Eukaryota</taxon>
        <taxon>Fungi</taxon>
        <taxon>Dikarya</taxon>
        <taxon>Basidiomycota</taxon>
        <taxon>Agaricomycotina</taxon>
        <taxon>Agaricomycetes</taxon>
        <taxon>Agaricomycetidae</taxon>
        <taxon>Agaricales</taxon>
        <taxon>Marasmiineae</taxon>
        <taxon>Mycenaceae</taxon>
        <taxon>Mycena</taxon>
    </lineage>
</organism>
<proteinExistence type="predicted"/>
<evidence type="ECO:0000313" key="2">
    <source>
        <dbReference type="Proteomes" id="UP001215598"/>
    </source>
</evidence>